<evidence type="ECO:0000256" key="2">
    <source>
        <dbReference type="ARBA" id="ARBA00012534"/>
    </source>
</evidence>
<keyword evidence="4" id="KW-0808">Transferase</keyword>
<dbReference type="Gene3D" id="3.40.50.150">
    <property type="entry name" value="Vaccinia Virus protein VP39"/>
    <property type="match status" value="1"/>
</dbReference>
<dbReference type="EMBL" id="LEOY01000002">
    <property type="protein sequence ID" value="RBR31763.1"/>
    <property type="molecule type" value="Genomic_DNA"/>
</dbReference>
<dbReference type="InterPro" id="IPR000780">
    <property type="entry name" value="CheR_MeTrfase"/>
</dbReference>
<reference evidence="7 8" key="1">
    <citation type="submission" date="2015-06" db="EMBL/GenBank/DDBJ databases">
        <title>The Genome Sequence of Enterococcus cecorum 170AEA1.</title>
        <authorList>
            <consortium name="The Broad Institute Genomics Platform"/>
            <consortium name="The Broad Institute Genome Sequencing Center for Infectious Disease"/>
            <person name="Earl A.M."/>
            <person name="Van Tyne D."/>
            <person name="Lebreton F."/>
            <person name="Saavedra J.T."/>
            <person name="Gilmore M.S."/>
            <person name="Manson McGuire A."/>
            <person name="Clock S."/>
            <person name="Crupain M."/>
            <person name="Rangan U."/>
            <person name="Young S."/>
            <person name="Abouelleil A."/>
            <person name="Cao P."/>
            <person name="Chapman S.B."/>
            <person name="Griggs A."/>
            <person name="Priest M."/>
            <person name="Shea T."/>
            <person name="Wortman J."/>
            <person name="Nusbaum C."/>
            <person name="Birren B."/>
        </authorList>
    </citation>
    <scope>NUCLEOTIDE SEQUENCE [LARGE SCALE GENOMIC DNA]</scope>
    <source>
        <strain evidence="7 8">170AEA1</strain>
    </source>
</reference>
<dbReference type="InterPro" id="IPR029063">
    <property type="entry name" value="SAM-dependent_MTases_sf"/>
</dbReference>
<comment type="catalytic activity">
    <reaction evidence="1">
        <text>L-glutamyl-[protein] + S-adenosyl-L-methionine = [protein]-L-glutamate 5-O-methyl ester + S-adenosyl-L-homocysteine</text>
        <dbReference type="Rhea" id="RHEA:24452"/>
        <dbReference type="Rhea" id="RHEA-COMP:10208"/>
        <dbReference type="Rhea" id="RHEA-COMP:10311"/>
        <dbReference type="ChEBI" id="CHEBI:29973"/>
        <dbReference type="ChEBI" id="CHEBI:57856"/>
        <dbReference type="ChEBI" id="CHEBI:59789"/>
        <dbReference type="ChEBI" id="CHEBI:82795"/>
        <dbReference type="EC" id="2.1.1.80"/>
    </reaction>
</comment>
<dbReference type="PANTHER" id="PTHR24422">
    <property type="entry name" value="CHEMOTAXIS PROTEIN METHYLTRANSFERASE"/>
    <property type="match status" value="1"/>
</dbReference>
<dbReference type="InterPro" id="IPR050903">
    <property type="entry name" value="Bact_Chemotaxis_MeTrfase"/>
</dbReference>
<keyword evidence="5" id="KW-0949">S-adenosyl-L-methionine</keyword>
<keyword evidence="3" id="KW-0489">Methyltransferase</keyword>
<evidence type="ECO:0000256" key="3">
    <source>
        <dbReference type="ARBA" id="ARBA00022603"/>
    </source>
</evidence>
<gene>
    <name evidence="7" type="ORF">EB18_00186</name>
</gene>
<name>A0A366SJU7_9ENTE</name>
<dbReference type="PRINTS" id="PR00996">
    <property type="entry name" value="CHERMTFRASE"/>
</dbReference>
<dbReference type="EC" id="2.1.1.80" evidence="2"/>
<evidence type="ECO:0000256" key="4">
    <source>
        <dbReference type="ARBA" id="ARBA00022679"/>
    </source>
</evidence>
<accession>A0A366SJU7</accession>
<dbReference type="Gene3D" id="1.10.155.10">
    <property type="entry name" value="Chemotaxis receptor methyltransferase CheR, N-terminal domain"/>
    <property type="match status" value="1"/>
</dbReference>
<dbReference type="SUPFAM" id="SSF47757">
    <property type="entry name" value="Chemotaxis receptor methyltransferase CheR, N-terminal domain"/>
    <property type="match status" value="1"/>
</dbReference>
<organism evidence="7 8">
    <name type="scientific">Enterococcus cecorum</name>
    <dbReference type="NCBI Taxonomy" id="44008"/>
    <lineage>
        <taxon>Bacteria</taxon>
        <taxon>Bacillati</taxon>
        <taxon>Bacillota</taxon>
        <taxon>Bacilli</taxon>
        <taxon>Lactobacillales</taxon>
        <taxon>Enterococcaceae</taxon>
        <taxon>Enterococcus</taxon>
    </lineage>
</organism>
<dbReference type="InterPro" id="IPR036804">
    <property type="entry name" value="CheR_N_sf"/>
</dbReference>
<feature type="domain" description="CheR-type methyltransferase" evidence="6">
    <location>
        <begin position="1"/>
        <end position="259"/>
    </location>
</feature>
<dbReference type="Pfam" id="PF01739">
    <property type="entry name" value="CheR"/>
    <property type="match status" value="1"/>
</dbReference>
<dbReference type="GO" id="GO:0008983">
    <property type="term" value="F:protein-glutamate O-methyltransferase activity"/>
    <property type="evidence" value="ECO:0007669"/>
    <property type="project" value="UniProtKB-EC"/>
</dbReference>
<evidence type="ECO:0000259" key="6">
    <source>
        <dbReference type="PROSITE" id="PS50123"/>
    </source>
</evidence>
<protein>
    <recommendedName>
        <fullName evidence="2">protein-glutamate O-methyltransferase</fullName>
        <ecNumber evidence="2">2.1.1.80</ecNumber>
    </recommendedName>
</protein>
<evidence type="ECO:0000313" key="7">
    <source>
        <dbReference type="EMBL" id="RBR31763.1"/>
    </source>
</evidence>
<dbReference type="Proteomes" id="UP000252800">
    <property type="component" value="Unassembled WGS sequence"/>
</dbReference>
<dbReference type="SMART" id="SM00138">
    <property type="entry name" value="MeTrc"/>
    <property type="match status" value="1"/>
</dbReference>
<evidence type="ECO:0000313" key="8">
    <source>
        <dbReference type="Proteomes" id="UP000252800"/>
    </source>
</evidence>
<dbReference type="PROSITE" id="PS50123">
    <property type="entry name" value="CHER"/>
    <property type="match status" value="1"/>
</dbReference>
<evidence type="ECO:0000256" key="1">
    <source>
        <dbReference type="ARBA" id="ARBA00001541"/>
    </source>
</evidence>
<dbReference type="GO" id="GO:0032259">
    <property type="term" value="P:methylation"/>
    <property type="evidence" value="ECO:0007669"/>
    <property type="project" value="UniProtKB-KW"/>
</dbReference>
<dbReference type="Pfam" id="PF03705">
    <property type="entry name" value="CheR_N"/>
    <property type="match status" value="1"/>
</dbReference>
<sequence>MEMALNFEFFNQWVQTKLGVNLSAYKEKQMQRRIQNIMENENVRTLEDYAKLMERDREAKQRFLEHITINVTEFYRNKELFDLFEKHLIRLSKENRNLKIWSAACSIGAEPYTLAMLLKKNNLRASQLIATDIDQTILMKAREGIYKDSEIRNMPSNEKQLYFTKDEKMLYHLSPEIKRMVMFKKHDLLKDRYESNCNIIVCRNVTIYFKNDARDEVYQKFANALVPGGILFTGATETINYCENFGLRKIDSFIYEKMA</sequence>
<dbReference type="AlphaFoldDB" id="A0A366SJU7"/>
<dbReference type="InterPro" id="IPR022641">
    <property type="entry name" value="CheR_N"/>
</dbReference>
<proteinExistence type="predicted"/>
<dbReference type="PANTHER" id="PTHR24422:SF19">
    <property type="entry name" value="CHEMOTAXIS PROTEIN METHYLTRANSFERASE"/>
    <property type="match status" value="1"/>
</dbReference>
<dbReference type="InterPro" id="IPR022642">
    <property type="entry name" value="CheR_C"/>
</dbReference>
<evidence type="ECO:0000256" key="5">
    <source>
        <dbReference type="ARBA" id="ARBA00022691"/>
    </source>
</evidence>
<comment type="caution">
    <text evidence="7">The sequence shown here is derived from an EMBL/GenBank/DDBJ whole genome shotgun (WGS) entry which is preliminary data.</text>
</comment>
<dbReference type="SUPFAM" id="SSF53335">
    <property type="entry name" value="S-adenosyl-L-methionine-dependent methyltransferases"/>
    <property type="match status" value="1"/>
</dbReference>